<feature type="region of interest" description="Disordered" evidence="2">
    <location>
        <begin position="137"/>
        <end position="174"/>
    </location>
</feature>
<dbReference type="EMBL" id="JAPWTJ010000168">
    <property type="protein sequence ID" value="KAJ8981731.1"/>
    <property type="molecule type" value="Genomic_DNA"/>
</dbReference>
<evidence type="ECO:0000313" key="4">
    <source>
        <dbReference type="Proteomes" id="UP001162164"/>
    </source>
</evidence>
<feature type="region of interest" description="Disordered" evidence="2">
    <location>
        <begin position="67"/>
        <end position="107"/>
    </location>
</feature>
<evidence type="ECO:0000256" key="1">
    <source>
        <dbReference type="SAM" id="Coils"/>
    </source>
</evidence>
<gene>
    <name evidence="3" type="ORF">NQ317_008992</name>
</gene>
<organism evidence="3 4">
    <name type="scientific">Molorchus minor</name>
    <dbReference type="NCBI Taxonomy" id="1323400"/>
    <lineage>
        <taxon>Eukaryota</taxon>
        <taxon>Metazoa</taxon>
        <taxon>Ecdysozoa</taxon>
        <taxon>Arthropoda</taxon>
        <taxon>Hexapoda</taxon>
        <taxon>Insecta</taxon>
        <taxon>Pterygota</taxon>
        <taxon>Neoptera</taxon>
        <taxon>Endopterygota</taxon>
        <taxon>Coleoptera</taxon>
        <taxon>Polyphaga</taxon>
        <taxon>Cucujiformia</taxon>
        <taxon>Chrysomeloidea</taxon>
        <taxon>Cerambycidae</taxon>
        <taxon>Lamiinae</taxon>
        <taxon>Monochamini</taxon>
        <taxon>Molorchus</taxon>
    </lineage>
</organism>
<feature type="compositionally biased region" description="Polar residues" evidence="2">
    <location>
        <begin position="161"/>
        <end position="172"/>
    </location>
</feature>
<accession>A0ABQ9JV65</accession>
<protein>
    <submittedName>
        <fullName evidence="3">Uncharacterized protein</fullName>
    </submittedName>
</protein>
<keyword evidence="4" id="KW-1185">Reference proteome</keyword>
<sequence>MYPEAYKEWIGIFNDDLLKIWQNERKELQRAGMLLSALQQELRDVQTNLEVEMINLRQKLNYRDSLVEKQRSLSPKSKTGFSKLGEGSSDRNKPTTPPENIIISPEKESPDLFRNLDLNIQHSPVAQTVIDLSLSDDRDTDIESSPTIKRRKRHKGRLSPLVNSKNTPVNKSHPQKSVKINLFKTPMCKPNEDYSVIEGTPELTSQKSGTVNKLGRHISTKSGICKKNNTLTQIFSKSKKKSRTVDKQVDEDADSDETYFEDTTEKCKMGITELLGFINRDETGNDKGKASTSQGADAELTDLTNCDLEADSSQEVDEFSKAAIFNETDVNTSSEVPKLRGRASRTRANSERKGQTTTAWLFYGHMKLSPEELQRKMDECSQHSDKKFDIQSISYKY</sequence>
<comment type="caution">
    <text evidence="3">The sequence shown here is derived from an EMBL/GenBank/DDBJ whole genome shotgun (WGS) entry which is preliminary data.</text>
</comment>
<evidence type="ECO:0000313" key="3">
    <source>
        <dbReference type="EMBL" id="KAJ8981731.1"/>
    </source>
</evidence>
<dbReference type="Proteomes" id="UP001162164">
    <property type="component" value="Unassembled WGS sequence"/>
</dbReference>
<evidence type="ECO:0000256" key="2">
    <source>
        <dbReference type="SAM" id="MobiDB-lite"/>
    </source>
</evidence>
<feature type="compositionally biased region" description="Basic residues" evidence="2">
    <location>
        <begin position="148"/>
        <end position="157"/>
    </location>
</feature>
<proteinExistence type="predicted"/>
<name>A0ABQ9JV65_9CUCU</name>
<reference evidence="3" key="1">
    <citation type="journal article" date="2023" name="Insect Mol. Biol.">
        <title>Genome sequencing provides insights into the evolution of gene families encoding plant cell wall-degrading enzymes in longhorned beetles.</title>
        <authorList>
            <person name="Shin N.R."/>
            <person name="Okamura Y."/>
            <person name="Kirsch R."/>
            <person name="Pauchet Y."/>
        </authorList>
    </citation>
    <scope>NUCLEOTIDE SEQUENCE</scope>
    <source>
        <strain evidence="3">MMC_N1</strain>
    </source>
</reference>
<keyword evidence="1" id="KW-0175">Coiled coil</keyword>
<feature type="coiled-coil region" evidence="1">
    <location>
        <begin position="28"/>
        <end position="55"/>
    </location>
</feature>